<gene>
    <name evidence="1" type="ORF">ACFPN2_25210</name>
</gene>
<organism evidence="1 2">
    <name type="scientific">Steroidobacter flavus</name>
    <dbReference type="NCBI Taxonomy" id="1842136"/>
    <lineage>
        <taxon>Bacteria</taxon>
        <taxon>Pseudomonadati</taxon>
        <taxon>Pseudomonadota</taxon>
        <taxon>Gammaproteobacteria</taxon>
        <taxon>Steroidobacterales</taxon>
        <taxon>Steroidobacteraceae</taxon>
        <taxon>Steroidobacter</taxon>
    </lineage>
</organism>
<keyword evidence="2" id="KW-1185">Reference proteome</keyword>
<accession>A0ABV8SZB0</accession>
<reference evidence="2" key="1">
    <citation type="journal article" date="2019" name="Int. J. Syst. Evol. Microbiol.">
        <title>The Global Catalogue of Microorganisms (GCM) 10K type strain sequencing project: providing services to taxonomists for standard genome sequencing and annotation.</title>
        <authorList>
            <consortium name="The Broad Institute Genomics Platform"/>
            <consortium name="The Broad Institute Genome Sequencing Center for Infectious Disease"/>
            <person name="Wu L."/>
            <person name="Ma J."/>
        </authorList>
    </citation>
    <scope>NUCLEOTIDE SEQUENCE [LARGE SCALE GENOMIC DNA]</scope>
    <source>
        <strain evidence="2">CGMCC 1.10759</strain>
    </source>
</reference>
<proteinExistence type="predicted"/>
<dbReference type="EMBL" id="JBHSDU010000014">
    <property type="protein sequence ID" value="MFC4312407.1"/>
    <property type="molecule type" value="Genomic_DNA"/>
</dbReference>
<evidence type="ECO:0000313" key="1">
    <source>
        <dbReference type="EMBL" id="MFC4312407.1"/>
    </source>
</evidence>
<name>A0ABV8SZB0_9GAMM</name>
<dbReference type="Proteomes" id="UP001595904">
    <property type="component" value="Unassembled WGS sequence"/>
</dbReference>
<sequence length="146" mass="16297">MSNSAIVVLRRAPLHEVRRFLCSVTTWEFLSDLGQTFGWHPRGSTYVTTARQRTPPSIAIRHNYQPGGMQDGKQIEAADATEWARALGIARHSSYFSGMIRAHATLVRSAEEPLRDMVDEFIDFARVGAFVFSLCSEPDGLDARAN</sequence>
<evidence type="ECO:0000313" key="2">
    <source>
        <dbReference type="Proteomes" id="UP001595904"/>
    </source>
</evidence>
<protein>
    <submittedName>
        <fullName evidence="1">Uncharacterized protein</fullName>
    </submittedName>
</protein>
<comment type="caution">
    <text evidence="1">The sequence shown here is derived from an EMBL/GenBank/DDBJ whole genome shotgun (WGS) entry which is preliminary data.</text>
</comment>
<dbReference type="RefSeq" id="WP_380601765.1">
    <property type="nucleotide sequence ID" value="NZ_JBHSDU010000014.1"/>
</dbReference>